<sequence length="153" mass="16963">MTTLADRIELIELMGRYADIADLKDFTRRPSLVYTDSVTLDFSSVIGLPPMTVPLDEYVQVLGQAFAPFSATHHTITGHVVDIDGDRATLHAHVRAEHWAPRERAGDGPDRWLVVGFYDNEAVRTPHGWRLSSVRLTATHQENPHLSGAVPGV</sequence>
<dbReference type="InterPro" id="IPR032710">
    <property type="entry name" value="NTF2-like_dom_sf"/>
</dbReference>
<evidence type="ECO:0000259" key="1">
    <source>
        <dbReference type="Pfam" id="PF13577"/>
    </source>
</evidence>
<dbReference type="Pfam" id="PF13577">
    <property type="entry name" value="SnoaL_4"/>
    <property type="match status" value="1"/>
</dbReference>
<accession>A0A9W6P7A3</accession>
<dbReference type="Gene3D" id="3.10.450.50">
    <property type="match status" value="1"/>
</dbReference>
<dbReference type="InterPro" id="IPR037401">
    <property type="entry name" value="SnoaL-like"/>
</dbReference>
<protein>
    <recommendedName>
        <fullName evidence="1">SnoaL-like domain-containing protein</fullName>
    </recommendedName>
</protein>
<dbReference type="SUPFAM" id="SSF54427">
    <property type="entry name" value="NTF2-like"/>
    <property type="match status" value="1"/>
</dbReference>
<evidence type="ECO:0000313" key="2">
    <source>
        <dbReference type="EMBL" id="GLU48337.1"/>
    </source>
</evidence>
<reference evidence="2" key="1">
    <citation type="submission" date="2023-02" db="EMBL/GenBank/DDBJ databases">
        <title>Nocardiopsis ansamitocini NBRC 112285.</title>
        <authorList>
            <person name="Ichikawa N."/>
            <person name="Sato H."/>
            <person name="Tonouchi N."/>
        </authorList>
    </citation>
    <scope>NUCLEOTIDE SEQUENCE</scope>
    <source>
        <strain evidence="2">NBRC 112285</strain>
    </source>
</reference>
<feature type="domain" description="SnoaL-like" evidence="1">
    <location>
        <begin position="3"/>
        <end position="134"/>
    </location>
</feature>
<evidence type="ECO:0000313" key="3">
    <source>
        <dbReference type="Proteomes" id="UP001165092"/>
    </source>
</evidence>
<gene>
    <name evidence="2" type="ORF">Nans01_26880</name>
</gene>
<organism evidence="2 3">
    <name type="scientific">Nocardiopsis ansamitocini</name>
    <dbReference type="NCBI Taxonomy" id="1670832"/>
    <lineage>
        <taxon>Bacteria</taxon>
        <taxon>Bacillati</taxon>
        <taxon>Actinomycetota</taxon>
        <taxon>Actinomycetes</taxon>
        <taxon>Streptosporangiales</taxon>
        <taxon>Nocardiopsidaceae</taxon>
        <taxon>Nocardiopsis</taxon>
    </lineage>
</organism>
<dbReference type="EMBL" id="BSQG01000004">
    <property type="protein sequence ID" value="GLU48337.1"/>
    <property type="molecule type" value="Genomic_DNA"/>
</dbReference>
<name>A0A9W6P7A3_9ACTN</name>
<dbReference type="Proteomes" id="UP001165092">
    <property type="component" value="Unassembled WGS sequence"/>
</dbReference>
<dbReference type="AlphaFoldDB" id="A0A9W6P7A3"/>
<proteinExistence type="predicted"/>
<dbReference type="RefSeq" id="WP_285759828.1">
    <property type="nucleotide sequence ID" value="NZ_BSQG01000004.1"/>
</dbReference>
<keyword evidence="3" id="KW-1185">Reference proteome</keyword>
<comment type="caution">
    <text evidence="2">The sequence shown here is derived from an EMBL/GenBank/DDBJ whole genome shotgun (WGS) entry which is preliminary data.</text>
</comment>